<feature type="transmembrane region" description="Helical" evidence="7">
    <location>
        <begin position="34"/>
        <end position="54"/>
    </location>
</feature>
<dbReference type="Gene3D" id="1.10.3720.10">
    <property type="entry name" value="MetI-like"/>
    <property type="match status" value="1"/>
</dbReference>
<sequence length="298" mass="32803">MTTLTSAPTPSATSPATDKVLRRRRIRREWGQPWLYLPLTGLLLLMVTPFLWMLSSAFKSEGDIRKLPPDLMPTHPTLANYRELFGSLDFTRMFANSVVVALAVTAGNLIFCSMLGYALAKLEFRGRRAVFALVMATLMVPGLVTFVPLYVLVANMKLTGSLLGLILPFLATPFGVFLMRQFISTLPDELIDAARVDGCRELAIFWKIILPLTRPALATLGIITFLGSWNNFLWPLVVAQNESQYTLPVGLALASSGQDFTRFGILLAGAVVVLLPVTIVFLLFQRHFVAGIATTGLK</sequence>
<comment type="similarity">
    <text evidence="7">Belongs to the binding-protein-dependent transport system permease family.</text>
</comment>
<dbReference type="SUPFAM" id="SSF161098">
    <property type="entry name" value="MetI-like"/>
    <property type="match status" value="1"/>
</dbReference>
<evidence type="ECO:0000313" key="9">
    <source>
        <dbReference type="EMBL" id="MFF0002332.1"/>
    </source>
</evidence>
<keyword evidence="6 7" id="KW-0472">Membrane</keyword>
<dbReference type="InterPro" id="IPR000515">
    <property type="entry name" value="MetI-like"/>
</dbReference>
<feature type="transmembrane region" description="Helical" evidence="7">
    <location>
        <begin position="94"/>
        <end position="117"/>
    </location>
</feature>
<proteinExistence type="inferred from homology"/>
<evidence type="ECO:0000256" key="7">
    <source>
        <dbReference type="RuleBase" id="RU363032"/>
    </source>
</evidence>
<evidence type="ECO:0000256" key="6">
    <source>
        <dbReference type="ARBA" id="ARBA00023136"/>
    </source>
</evidence>
<gene>
    <name evidence="9" type="ORF">ACFYQT_02560</name>
</gene>
<dbReference type="Proteomes" id="UP001601422">
    <property type="component" value="Unassembled WGS sequence"/>
</dbReference>
<evidence type="ECO:0000256" key="4">
    <source>
        <dbReference type="ARBA" id="ARBA00022692"/>
    </source>
</evidence>
<dbReference type="CDD" id="cd06261">
    <property type="entry name" value="TM_PBP2"/>
    <property type="match status" value="1"/>
</dbReference>
<dbReference type="PANTHER" id="PTHR43744">
    <property type="entry name" value="ABC TRANSPORTER PERMEASE PROTEIN MG189-RELATED-RELATED"/>
    <property type="match status" value="1"/>
</dbReference>
<evidence type="ECO:0000256" key="5">
    <source>
        <dbReference type="ARBA" id="ARBA00022989"/>
    </source>
</evidence>
<protein>
    <submittedName>
        <fullName evidence="9">Carbohydrate ABC transporter permease</fullName>
    </submittedName>
</protein>
<keyword evidence="2 7" id="KW-0813">Transport</keyword>
<feature type="domain" description="ABC transmembrane type-1" evidence="8">
    <location>
        <begin position="94"/>
        <end position="284"/>
    </location>
</feature>
<dbReference type="Pfam" id="PF00528">
    <property type="entry name" value="BPD_transp_1"/>
    <property type="match status" value="1"/>
</dbReference>
<dbReference type="PANTHER" id="PTHR43744:SF12">
    <property type="entry name" value="ABC TRANSPORTER PERMEASE PROTEIN MG189-RELATED"/>
    <property type="match status" value="1"/>
</dbReference>
<dbReference type="PROSITE" id="PS50928">
    <property type="entry name" value="ABC_TM1"/>
    <property type="match status" value="1"/>
</dbReference>
<feature type="transmembrane region" description="Helical" evidence="7">
    <location>
        <begin position="263"/>
        <end position="284"/>
    </location>
</feature>
<evidence type="ECO:0000313" key="10">
    <source>
        <dbReference type="Proteomes" id="UP001601422"/>
    </source>
</evidence>
<keyword evidence="3" id="KW-1003">Cell membrane</keyword>
<evidence type="ECO:0000256" key="3">
    <source>
        <dbReference type="ARBA" id="ARBA00022475"/>
    </source>
</evidence>
<dbReference type="InterPro" id="IPR035906">
    <property type="entry name" value="MetI-like_sf"/>
</dbReference>
<evidence type="ECO:0000256" key="1">
    <source>
        <dbReference type="ARBA" id="ARBA00004651"/>
    </source>
</evidence>
<keyword evidence="10" id="KW-1185">Reference proteome</keyword>
<keyword evidence="5 7" id="KW-1133">Transmembrane helix</keyword>
<evidence type="ECO:0000259" key="8">
    <source>
        <dbReference type="PROSITE" id="PS50928"/>
    </source>
</evidence>
<feature type="transmembrane region" description="Helical" evidence="7">
    <location>
        <begin position="162"/>
        <end position="183"/>
    </location>
</feature>
<feature type="transmembrane region" description="Helical" evidence="7">
    <location>
        <begin position="204"/>
        <end position="226"/>
    </location>
</feature>
<dbReference type="EMBL" id="JBIAJP010000001">
    <property type="protein sequence ID" value="MFF0002332.1"/>
    <property type="molecule type" value="Genomic_DNA"/>
</dbReference>
<name>A0ABW6MMR9_9ACTN</name>
<comment type="caution">
    <text evidence="9">The sequence shown here is derived from an EMBL/GenBank/DDBJ whole genome shotgun (WGS) entry which is preliminary data.</text>
</comment>
<comment type="subcellular location">
    <subcellularLocation>
        <location evidence="1 7">Cell membrane</location>
        <topology evidence="1 7">Multi-pass membrane protein</topology>
    </subcellularLocation>
</comment>
<reference evidence="9 10" key="1">
    <citation type="submission" date="2024-10" db="EMBL/GenBank/DDBJ databases">
        <title>The Natural Products Discovery Center: Release of the First 8490 Sequenced Strains for Exploring Actinobacteria Biosynthetic Diversity.</title>
        <authorList>
            <person name="Kalkreuter E."/>
            <person name="Kautsar S.A."/>
            <person name="Yang D."/>
            <person name="Bader C.D."/>
            <person name="Teijaro C.N."/>
            <person name="Fluegel L."/>
            <person name="Davis C.M."/>
            <person name="Simpson J.R."/>
            <person name="Lauterbach L."/>
            <person name="Steele A.D."/>
            <person name="Gui C."/>
            <person name="Meng S."/>
            <person name="Li G."/>
            <person name="Viehrig K."/>
            <person name="Ye F."/>
            <person name="Su P."/>
            <person name="Kiefer A.F."/>
            <person name="Nichols A."/>
            <person name="Cepeda A.J."/>
            <person name="Yan W."/>
            <person name="Fan B."/>
            <person name="Jiang Y."/>
            <person name="Adhikari A."/>
            <person name="Zheng C.-J."/>
            <person name="Schuster L."/>
            <person name="Cowan T.M."/>
            <person name="Smanski M.J."/>
            <person name="Chevrette M.G."/>
            <person name="De Carvalho L.P.S."/>
            <person name="Shen B."/>
        </authorList>
    </citation>
    <scope>NUCLEOTIDE SEQUENCE [LARGE SCALE GENOMIC DNA]</scope>
    <source>
        <strain evidence="9 10">NPDC005497</strain>
    </source>
</reference>
<feature type="transmembrane region" description="Helical" evidence="7">
    <location>
        <begin position="129"/>
        <end position="150"/>
    </location>
</feature>
<evidence type="ECO:0000256" key="2">
    <source>
        <dbReference type="ARBA" id="ARBA00022448"/>
    </source>
</evidence>
<dbReference type="RefSeq" id="WP_389824767.1">
    <property type="nucleotide sequence ID" value="NZ_JBIAJP010000001.1"/>
</dbReference>
<organism evidence="9 10">
    <name type="scientific">Streptomyces tibetensis</name>
    <dbReference type="NCBI Taxonomy" id="2382123"/>
    <lineage>
        <taxon>Bacteria</taxon>
        <taxon>Bacillati</taxon>
        <taxon>Actinomycetota</taxon>
        <taxon>Actinomycetes</taxon>
        <taxon>Kitasatosporales</taxon>
        <taxon>Streptomycetaceae</taxon>
        <taxon>Streptomyces</taxon>
    </lineage>
</organism>
<accession>A0ABW6MMR9</accession>
<keyword evidence="4 7" id="KW-0812">Transmembrane</keyword>